<proteinExistence type="predicted"/>
<dbReference type="InterPro" id="IPR051452">
    <property type="entry name" value="Diverse_Oxidoreductases"/>
</dbReference>
<dbReference type="SUPFAM" id="SSF47741">
    <property type="entry name" value="CO dehydrogenase ISP C-domain like"/>
    <property type="match status" value="1"/>
</dbReference>
<dbReference type="PROSITE" id="PS51318">
    <property type="entry name" value="TAT"/>
    <property type="match status" value="1"/>
</dbReference>
<dbReference type="SUPFAM" id="SSF54292">
    <property type="entry name" value="2Fe-2S ferredoxin-like"/>
    <property type="match status" value="1"/>
</dbReference>
<evidence type="ECO:0000256" key="5">
    <source>
        <dbReference type="ARBA" id="ARBA00023014"/>
    </source>
</evidence>
<name>A0A0K1E8C7_CHOCO</name>
<keyword evidence="5" id="KW-0411">Iron-sulfur</keyword>
<dbReference type="KEGG" id="ccro:CMC5_009590"/>
<dbReference type="Pfam" id="PF00111">
    <property type="entry name" value="Fer2"/>
    <property type="match status" value="1"/>
</dbReference>
<keyword evidence="4" id="KW-0408">Iron</keyword>
<dbReference type="AlphaFoldDB" id="A0A0K1E8C7"/>
<dbReference type="InterPro" id="IPR036884">
    <property type="entry name" value="2Fe-2S-bd_dom_sf"/>
</dbReference>
<dbReference type="Gene3D" id="3.10.20.30">
    <property type="match status" value="1"/>
</dbReference>
<evidence type="ECO:0000259" key="7">
    <source>
        <dbReference type="PROSITE" id="PS51085"/>
    </source>
</evidence>
<dbReference type="PATRIC" id="fig|52.7.peg.1028"/>
<accession>A0A0K1E8C7</accession>
<dbReference type="EMBL" id="CP012159">
    <property type="protein sequence ID" value="AKT36838.1"/>
    <property type="molecule type" value="Genomic_DNA"/>
</dbReference>
<dbReference type="PROSITE" id="PS51085">
    <property type="entry name" value="2FE2S_FER_2"/>
    <property type="match status" value="1"/>
</dbReference>
<evidence type="ECO:0000256" key="4">
    <source>
        <dbReference type="ARBA" id="ARBA00023004"/>
    </source>
</evidence>
<dbReference type="PROSITE" id="PS00197">
    <property type="entry name" value="2FE2S_FER_1"/>
    <property type="match status" value="1"/>
</dbReference>
<protein>
    <submittedName>
        <fullName evidence="8">Ferredoxin</fullName>
    </submittedName>
</protein>
<keyword evidence="3" id="KW-0560">Oxidoreductase</keyword>
<dbReference type="InterPro" id="IPR006311">
    <property type="entry name" value="TAT_signal"/>
</dbReference>
<evidence type="ECO:0000256" key="6">
    <source>
        <dbReference type="SAM" id="MobiDB-lite"/>
    </source>
</evidence>
<dbReference type="PANTHER" id="PTHR44379">
    <property type="entry name" value="OXIDOREDUCTASE WITH IRON-SULFUR SUBUNIT"/>
    <property type="match status" value="1"/>
</dbReference>
<evidence type="ECO:0000313" key="9">
    <source>
        <dbReference type="Proteomes" id="UP000067626"/>
    </source>
</evidence>
<dbReference type="GO" id="GO:0046872">
    <property type="term" value="F:metal ion binding"/>
    <property type="evidence" value="ECO:0007669"/>
    <property type="project" value="UniProtKB-KW"/>
</dbReference>
<dbReference type="InterPro" id="IPR036010">
    <property type="entry name" value="2Fe-2S_ferredoxin-like_sf"/>
</dbReference>
<dbReference type="GO" id="GO:0016491">
    <property type="term" value="F:oxidoreductase activity"/>
    <property type="evidence" value="ECO:0007669"/>
    <property type="project" value="UniProtKB-KW"/>
</dbReference>
<dbReference type="FunFam" id="3.10.20.30:FF:000020">
    <property type="entry name" value="Xanthine dehydrogenase iron-sulfur subunit"/>
    <property type="match status" value="1"/>
</dbReference>
<evidence type="ECO:0000256" key="3">
    <source>
        <dbReference type="ARBA" id="ARBA00023002"/>
    </source>
</evidence>
<dbReference type="Proteomes" id="UP000067626">
    <property type="component" value="Chromosome"/>
</dbReference>
<dbReference type="GO" id="GO:0051537">
    <property type="term" value="F:2 iron, 2 sulfur cluster binding"/>
    <property type="evidence" value="ECO:0007669"/>
    <property type="project" value="UniProtKB-KW"/>
</dbReference>
<dbReference type="CDD" id="cd00207">
    <property type="entry name" value="fer2"/>
    <property type="match status" value="1"/>
</dbReference>
<evidence type="ECO:0000256" key="1">
    <source>
        <dbReference type="ARBA" id="ARBA00022714"/>
    </source>
</evidence>
<organism evidence="8 9">
    <name type="scientific">Chondromyces crocatus</name>
    <dbReference type="NCBI Taxonomy" id="52"/>
    <lineage>
        <taxon>Bacteria</taxon>
        <taxon>Pseudomonadati</taxon>
        <taxon>Myxococcota</taxon>
        <taxon>Polyangia</taxon>
        <taxon>Polyangiales</taxon>
        <taxon>Polyangiaceae</taxon>
        <taxon>Chondromyces</taxon>
    </lineage>
</organism>
<dbReference type="InterPro" id="IPR001041">
    <property type="entry name" value="2Fe-2S_ferredoxin-type"/>
</dbReference>
<keyword evidence="9" id="KW-1185">Reference proteome</keyword>
<dbReference type="PANTHER" id="PTHR44379:SF2">
    <property type="entry name" value="BLR6218 PROTEIN"/>
    <property type="match status" value="1"/>
</dbReference>
<keyword evidence="2" id="KW-0479">Metal-binding</keyword>
<feature type="region of interest" description="Disordered" evidence="6">
    <location>
        <begin position="1"/>
        <end position="46"/>
    </location>
</feature>
<dbReference type="Gene3D" id="1.10.150.120">
    <property type="entry name" value="[2Fe-2S]-binding domain"/>
    <property type="match status" value="1"/>
</dbReference>
<reference evidence="8 9" key="1">
    <citation type="submission" date="2015-07" db="EMBL/GenBank/DDBJ databases">
        <title>Genome analysis of myxobacterium Chondromyces crocatus Cm c5 reveals a high potential for natural compound synthesis and the genetic basis for the loss of fruiting body formation.</title>
        <authorList>
            <person name="Zaburannyi N."/>
            <person name="Bunk B."/>
            <person name="Maier J."/>
            <person name="Overmann J."/>
            <person name="Mueller R."/>
        </authorList>
    </citation>
    <scope>NUCLEOTIDE SEQUENCE [LARGE SCALE GENOMIC DNA]</scope>
    <source>
        <strain evidence="8 9">Cm c5</strain>
    </source>
</reference>
<sequence>MDVTSSPAYPFAVSNEGNGRDDRGSTAGGAPDRDNGQASSPGGSPLFSRRKFLAGTSLTAATSAVLEACKPAEAPGVSRKAVEVIGPSPIPISLQINGKPRTLSVEPRATLADALRVELGLTGTKVVCDRGACSACTVWLDGTPVCSCMTFALDAVGHAITTVEGLARGDKLHPVQQAFVECDAAQCGFCTPGMVMSCAALLQRNPSPTLDDVRTATSGNLCRCGTYPKVFEATLVAARRLGKGS</sequence>
<dbReference type="InterPro" id="IPR006058">
    <property type="entry name" value="2Fe2S_fd_BS"/>
</dbReference>
<dbReference type="STRING" id="52.CMC5_009590"/>
<dbReference type="InterPro" id="IPR002888">
    <property type="entry name" value="2Fe-2S-bd"/>
</dbReference>
<gene>
    <name evidence="8" type="primary">porD</name>
    <name evidence="8" type="ORF">CMC5_009590</name>
</gene>
<dbReference type="Pfam" id="PF01799">
    <property type="entry name" value="Fer2_2"/>
    <property type="match status" value="1"/>
</dbReference>
<evidence type="ECO:0000313" key="8">
    <source>
        <dbReference type="EMBL" id="AKT36838.1"/>
    </source>
</evidence>
<keyword evidence="1" id="KW-0001">2Fe-2S</keyword>
<evidence type="ECO:0000256" key="2">
    <source>
        <dbReference type="ARBA" id="ARBA00022723"/>
    </source>
</evidence>
<feature type="domain" description="2Fe-2S ferredoxin-type" evidence="7">
    <location>
        <begin position="90"/>
        <end position="166"/>
    </location>
</feature>
<dbReference type="InterPro" id="IPR012675">
    <property type="entry name" value="Beta-grasp_dom_sf"/>
</dbReference>